<feature type="region of interest" description="Disordered" evidence="1">
    <location>
        <begin position="1"/>
        <end position="25"/>
    </location>
</feature>
<evidence type="ECO:0000313" key="2">
    <source>
        <dbReference type="EMBL" id="SVD79309.1"/>
    </source>
</evidence>
<evidence type="ECO:0000256" key="1">
    <source>
        <dbReference type="SAM" id="MobiDB-lite"/>
    </source>
</evidence>
<proteinExistence type="predicted"/>
<name>A0A382Y8J3_9ZZZZ</name>
<sequence length="25" mass="3009">MTKIYIPIRPNKSTSEINEEEEEEE</sequence>
<reference evidence="2" key="1">
    <citation type="submission" date="2018-05" db="EMBL/GenBank/DDBJ databases">
        <authorList>
            <person name="Lanie J.A."/>
            <person name="Ng W.-L."/>
            <person name="Kazmierczak K.M."/>
            <person name="Andrzejewski T.M."/>
            <person name="Davidsen T.M."/>
            <person name="Wayne K.J."/>
            <person name="Tettelin H."/>
            <person name="Glass J.I."/>
            <person name="Rusch D."/>
            <person name="Podicherti R."/>
            <person name="Tsui H.-C.T."/>
            <person name="Winkler M.E."/>
        </authorList>
    </citation>
    <scope>NUCLEOTIDE SEQUENCE</scope>
</reference>
<dbReference type="AlphaFoldDB" id="A0A382Y8J3"/>
<organism evidence="2">
    <name type="scientific">marine metagenome</name>
    <dbReference type="NCBI Taxonomy" id="408172"/>
    <lineage>
        <taxon>unclassified sequences</taxon>
        <taxon>metagenomes</taxon>
        <taxon>ecological metagenomes</taxon>
    </lineage>
</organism>
<gene>
    <name evidence="2" type="ORF">METZ01_LOCUS432163</name>
</gene>
<protein>
    <submittedName>
        <fullName evidence="2">Uncharacterized protein</fullName>
    </submittedName>
</protein>
<accession>A0A382Y8J3</accession>
<dbReference type="EMBL" id="UINC01173617">
    <property type="protein sequence ID" value="SVD79309.1"/>
    <property type="molecule type" value="Genomic_DNA"/>
</dbReference>